<evidence type="ECO:0000256" key="1">
    <source>
        <dbReference type="SAM" id="MobiDB-lite"/>
    </source>
</evidence>
<dbReference type="OrthoDB" id="1101370at2759"/>
<evidence type="ECO:0000313" key="2">
    <source>
        <dbReference type="EMBL" id="AES72173.1"/>
    </source>
</evidence>
<reference evidence="6" key="4">
    <citation type="journal article" date="2018" name="Nat. Plants">
        <title>Whole-genome landscape of Medicago truncatula symbiotic genes.</title>
        <authorList>
            <person name="Pecrix Y."/>
            <person name="Staton S.E."/>
            <person name="Sallet E."/>
            <person name="Lelandais-Briere C."/>
            <person name="Moreau S."/>
            <person name="Carrere S."/>
            <person name="Blein T."/>
            <person name="Jardinaud M.F."/>
            <person name="Latrasse D."/>
            <person name="Zouine M."/>
            <person name="Zahm M."/>
            <person name="Kreplak J."/>
            <person name="Mayjonade B."/>
            <person name="Satge C."/>
            <person name="Perez M."/>
            <person name="Cauet S."/>
            <person name="Marande W."/>
            <person name="Chantry-Darmon C."/>
            <person name="Lopez-Roques C."/>
            <person name="Bouchez O."/>
            <person name="Berard A."/>
            <person name="Debelle F."/>
            <person name="Munos S."/>
            <person name="Bendahmane A."/>
            <person name="Berges H."/>
            <person name="Niebel A."/>
            <person name="Buitink J."/>
            <person name="Frugier F."/>
            <person name="Benhamed M."/>
            <person name="Crespi M."/>
            <person name="Gouzy J."/>
            <person name="Gamas P."/>
        </authorList>
    </citation>
    <scope>NUCLEOTIDE SEQUENCE [LARGE SCALE GENOMIC DNA]</scope>
    <source>
        <strain evidence="6">cv. Jemalong A17</strain>
    </source>
</reference>
<feature type="compositionally biased region" description="Basic residues" evidence="1">
    <location>
        <begin position="73"/>
        <end position="82"/>
    </location>
</feature>
<name>G7J380_MEDTR</name>
<keyword evidence="5" id="KW-1185">Reference proteome</keyword>
<organism evidence="2 5">
    <name type="scientific">Medicago truncatula</name>
    <name type="common">Barrel medic</name>
    <name type="synonym">Medicago tribuloides</name>
    <dbReference type="NCBI Taxonomy" id="3880"/>
    <lineage>
        <taxon>Eukaryota</taxon>
        <taxon>Viridiplantae</taxon>
        <taxon>Streptophyta</taxon>
        <taxon>Embryophyta</taxon>
        <taxon>Tracheophyta</taxon>
        <taxon>Spermatophyta</taxon>
        <taxon>Magnoliopsida</taxon>
        <taxon>eudicotyledons</taxon>
        <taxon>Gunneridae</taxon>
        <taxon>Pentapetalae</taxon>
        <taxon>rosids</taxon>
        <taxon>fabids</taxon>
        <taxon>Fabales</taxon>
        <taxon>Fabaceae</taxon>
        <taxon>Papilionoideae</taxon>
        <taxon>50 kb inversion clade</taxon>
        <taxon>NPAAA clade</taxon>
        <taxon>Hologalegina</taxon>
        <taxon>IRL clade</taxon>
        <taxon>Trifolieae</taxon>
        <taxon>Medicago</taxon>
    </lineage>
</organism>
<accession>G7J380</accession>
<dbReference type="PaxDb" id="3880-AES72173"/>
<feature type="region of interest" description="Disordered" evidence="1">
    <location>
        <begin position="53"/>
        <end position="90"/>
    </location>
</feature>
<reference evidence="4" key="3">
    <citation type="submission" date="2015-04" db="UniProtKB">
        <authorList>
            <consortium name="EnsemblPlants"/>
        </authorList>
    </citation>
    <scope>IDENTIFICATION</scope>
    <source>
        <strain evidence="4">cv. Jemalong A17</strain>
    </source>
</reference>
<reference evidence="2 5" key="1">
    <citation type="journal article" date="2011" name="Nature">
        <title>The Medicago genome provides insight into the evolution of rhizobial symbioses.</title>
        <authorList>
            <person name="Young N.D."/>
            <person name="Debelle F."/>
            <person name="Oldroyd G.E."/>
            <person name="Geurts R."/>
            <person name="Cannon S.B."/>
            <person name="Udvardi M.K."/>
            <person name="Benedito V.A."/>
            <person name="Mayer K.F."/>
            <person name="Gouzy J."/>
            <person name="Schoof H."/>
            <person name="Van de Peer Y."/>
            <person name="Proost S."/>
            <person name="Cook D.R."/>
            <person name="Meyers B.C."/>
            <person name="Spannagl M."/>
            <person name="Cheung F."/>
            <person name="De Mita S."/>
            <person name="Krishnakumar V."/>
            <person name="Gundlach H."/>
            <person name="Zhou S."/>
            <person name="Mudge J."/>
            <person name="Bharti A.K."/>
            <person name="Murray J.D."/>
            <person name="Naoumkina M.A."/>
            <person name="Rosen B."/>
            <person name="Silverstein K.A."/>
            <person name="Tang H."/>
            <person name="Rombauts S."/>
            <person name="Zhao P.X."/>
            <person name="Zhou P."/>
            <person name="Barbe V."/>
            <person name="Bardou P."/>
            <person name="Bechner M."/>
            <person name="Bellec A."/>
            <person name="Berger A."/>
            <person name="Berges H."/>
            <person name="Bidwell S."/>
            <person name="Bisseling T."/>
            <person name="Choisne N."/>
            <person name="Couloux A."/>
            <person name="Denny R."/>
            <person name="Deshpande S."/>
            <person name="Dai X."/>
            <person name="Doyle J.J."/>
            <person name="Dudez A.M."/>
            <person name="Farmer A.D."/>
            <person name="Fouteau S."/>
            <person name="Franken C."/>
            <person name="Gibelin C."/>
            <person name="Gish J."/>
            <person name="Goldstein S."/>
            <person name="Gonzalez A.J."/>
            <person name="Green P.J."/>
            <person name="Hallab A."/>
            <person name="Hartog M."/>
            <person name="Hua A."/>
            <person name="Humphray S.J."/>
            <person name="Jeong D.H."/>
            <person name="Jing Y."/>
            <person name="Jocker A."/>
            <person name="Kenton S.M."/>
            <person name="Kim D.J."/>
            <person name="Klee K."/>
            <person name="Lai H."/>
            <person name="Lang C."/>
            <person name="Lin S."/>
            <person name="Macmil S.L."/>
            <person name="Magdelenat G."/>
            <person name="Matthews L."/>
            <person name="McCorrison J."/>
            <person name="Monaghan E.L."/>
            <person name="Mun J.H."/>
            <person name="Najar F.Z."/>
            <person name="Nicholson C."/>
            <person name="Noirot C."/>
            <person name="O'Bleness M."/>
            <person name="Paule C.R."/>
            <person name="Poulain J."/>
            <person name="Prion F."/>
            <person name="Qin B."/>
            <person name="Qu C."/>
            <person name="Retzel E.F."/>
            <person name="Riddle C."/>
            <person name="Sallet E."/>
            <person name="Samain S."/>
            <person name="Samson N."/>
            <person name="Sanders I."/>
            <person name="Saurat O."/>
            <person name="Scarpelli C."/>
            <person name="Schiex T."/>
            <person name="Segurens B."/>
            <person name="Severin A.J."/>
            <person name="Sherrier D.J."/>
            <person name="Shi R."/>
            <person name="Sims S."/>
            <person name="Singer S.R."/>
            <person name="Sinharoy S."/>
            <person name="Sterck L."/>
            <person name="Viollet A."/>
            <person name="Wang B.B."/>
            <person name="Wang K."/>
            <person name="Wang M."/>
            <person name="Wang X."/>
            <person name="Warfsmann J."/>
            <person name="Weissenbach J."/>
            <person name="White D.D."/>
            <person name="White J.D."/>
            <person name="Wiley G.B."/>
            <person name="Wincker P."/>
            <person name="Xing Y."/>
            <person name="Yang L."/>
            <person name="Yao Z."/>
            <person name="Ying F."/>
            <person name="Zhai J."/>
            <person name="Zhou L."/>
            <person name="Zuber A."/>
            <person name="Denarie J."/>
            <person name="Dixon R.A."/>
            <person name="May G.D."/>
            <person name="Schwartz D.C."/>
            <person name="Rogers J."/>
            <person name="Quetier F."/>
            <person name="Town C.D."/>
            <person name="Roe B.A."/>
        </authorList>
    </citation>
    <scope>NUCLEOTIDE SEQUENCE [LARGE SCALE GENOMIC DNA]</scope>
    <source>
        <strain evidence="2">A17</strain>
        <strain evidence="4 5">cv. Jemalong A17</strain>
    </source>
</reference>
<evidence type="ECO:0008006" key="7">
    <source>
        <dbReference type="Google" id="ProtNLM"/>
    </source>
</evidence>
<dbReference type="Proteomes" id="UP000002051">
    <property type="component" value="Chromosome 3"/>
</dbReference>
<evidence type="ECO:0000313" key="4">
    <source>
        <dbReference type="EnsemblPlants" id="AES72173"/>
    </source>
</evidence>
<dbReference type="Gramene" id="rna17803">
    <property type="protein sequence ID" value="RHN69348.1"/>
    <property type="gene ID" value="gene17803"/>
</dbReference>
<dbReference type="OMA" id="IVICKKH"/>
<dbReference type="EMBL" id="CM001219">
    <property type="protein sequence ID" value="AES72173.1"/>
    <property type="molecule type" value="Genomic_DNA"/>
</dbReference>
<dbReference type="KEGG" id="mtr:11411487"/>
<protein>
    <recommendedName>
        <fullName evidence="7">DUF740 family protein</fullName>
    </recommendedName>
</protein>
<gene>
    <name evidence="4" type="primary">11411487</name>
    <name evidence="2" type="ordered locus">MTR_3g086830</name>
    <name evidence="3" type="ORF">MtrunA17_Chr3g0123721</name>
</gene>
<dbReference type="eggNOG" id="ENOG502SFYC">
    <property type="taxonomic scope" value="Eukaryota"/>
</dbReference>
<dbReference type="Proteomes" id="UP000265566">
    <property type="component" value="Chromosome 3"/>
</dbReference>
<dbReference type="PANTHER" id="PTHR34046:SF10">
    <property type="entry name" value="DUF740 FAMILY PROTEIN"/>
    <property type="match status" value="1"/>
</dbReference>
<sequence>MNQMKWCELEATRLRCKEHPNDKQLPGVCSSCLRDKLSNLYSKNPVDSLYYCSPSSPASPQPIDDASTNHGSSSHRSRRFRRNASQATSTASCMISFNHALNLKKSKSLAVVSRNRVRERDVGGGRGRKKDGFWSKVLKLRKKDTEESVVNSRT</sequence>
<evidence type="ECO:0000313" key="5">
    <source>
        <dbReference type="Proteomes" id="UP000002051"/>
    </source>
</evidence>
<dbReference type="PANTHER" id="PTHR34046">
    <property type="entry name" value="OS06G0218800 PROTEIN"/>
    <property type="match status" value="1"/>
</dbReference>
<reference evidence="2 5" key="2">
    <citation type="journal article" date="2014" name="BMC Genomics">
        <title>An improved genome release (version Mt4.0) for the model legume Medicago truncatula.</title>
        <authorList>
            <person name="Tang H."/>
            <person name="Krishnakumar V."/>
            <person name="Bidwell S."/>
            <person name="Rosen B."/>
            <person name="Chan A."/>
            <person name="Zhou S."/>
            <person name="Gentzbittel L."/>
            <person name="Childs K.L."/>
            <person name="Yandell M."/>
            <person name="Gundlach H."/>
            <person name="Mayer K.F."/>
            <person name="Schwartz D.C."/>
            <person name="Town C.D."/>
        </authorList>
    </citation>
    <scope>GENOME REANNOTATION</scope>
    <source>
        <strain evidence="4 5">cv. Jemalong A17</strain>
    </source>
</reference>
<dbReference type="EnsemblPlants" id="AES72173">
    <property type="protein sequence ID" value="AES72173"/>
    <property type="gene ID" value="MTR_3g086830"/>
</dbReference>
<evidence type="ECO:0000313" key="3">
    <source>
        <dbReference type="EMBL" id="RHN69348.1"/>
    </source>
</evidence>
<dbReference type="AlphaFoldDB" id="G7J380"/>
<reference evidence="3" key="5">
    <citation type="journal article" date="2018" name="Nat. Plants">
        <title>Whole-genome landscape of Medicago truncatula symbiotic genes.</title>
        <authorList>
            <person name="Pecrix Y."/>
            <person name="Gamas P."/>
            <person name="Carrere S."/>
        </authorList>
    </citation>
    <scope>NUCLEOTIDE SEQUENCE</scope>
    <source>
        <tissue evidence="3">Leaves</tissue>
    </source>
</reference>
<evidence type="ECO:0000313" key="6">
    <source>
        <dbReference type="Proteomes" id="UP000265566"/>
    </source>
</evidence>
<proteinExistence type="predicted"/>
<dbReference type="HOGENOM" id="CLU_119758_1_0_1"/>
<dbReference type="EMBL" id="PSQE01000003">
    <property type="protein sequence ID" value="RHN69348.1"/>
    <property type="molecule type" value="Genomic_DNA"/>
</dbReference>